<dbReference type="Pfam" id="PF01740">
    <property type="entry name" value="STAS"/>
    <property type="match status" value="1"/>
</dbReference>
<evidence type="ECO:0000259" key="7">
    <source>
        <dbReference type="PROSITE" id="PS50801"/>
    </source>
</evidence>
<evidence type="ECO:0000313" key="8">
    <source>
        <dbReference type="EMBL" id="JAS97448.1"/>
    </source>
</evidence>
<evidence type="ECO:0000256" key="5">
    <source>
        <dbReference type="SAM" id="MobiDB-lite"/>
    </source>
</evidence>
<accession>A0A1B6JEB1</accession>
<feature type="transmembrane region" description="Helical" evidence="6">
    <location>
        <begin position="494"/>
        <end position="516"/>
    </location>
</feature>
<gene>
    <name evidence="8" type="ORF">g.39293</name>
</gene>
<dbReference type="PANTHER" id="PTHR11814">
    <property type="entry name" value="SULFATE TRANSPORTER"/>
    <property type="match status" value="1"/>
</dbReference>
<protein>
    <recommendedName>
        <fullName evidence="7">STAS domain-containing protein</fullName>
    </recommendedName>
</protein>
<dbReference type="GO" id="GO:0016020">
    <property type="term" value="C:membrane"/>
    <property type="evidence" value="ECO:0007669"/>
    <property type="project" value="UniProtKB-SubCell"/>
</dbReference>
<feature type="transmembrane region" description="Helical" evidence="6">
    <location>
        <begin position="531"/>
        <end position="550"/>
    </location>
</feature>
<keyword evidence="4 6" id="KW-0472">Membrane</keyword>
<dbReference type="InterPro" id="IPR002645">
    <property type="entry name" value="STAS_dom"/>
</dbReference>
<feature type="transmembrane region" description="Helical" evidence="6">
    <location>
        <begin position="216"/>
        <end position="242"/>
    </location>
</feature>
<dbReference type="InterPro" id="IPR001902">
    <property type="entry name" value="SLC26A/SulP_fam"/>
</dbReference>
<dbReference type="NCBIfam" id="TIGR00815">
    <property type="entry name" value="sulP"/>
    <property type="match status" value="1"/>
</dbReference>
<feature type="transmembrane region" description="Helical" evidence="6">
    <location>
        <begin position="557"/>
        <end position="574"/>
    </location>
</feature>
<feature type="non-terminal residue" evidence="8">
    <location>
        <position position="1"/>
    </location>
</feature>
<feature type="transmembrane region" description="Helical" evidence="6">
    <location>
        <begin position="454"/>
        <end position="482"/>
    </location>
</feature>
<feature type="domain" description="STAS" evidence="7">
    <location>
        <begin position="644"/>
        <end position="783"/>
    </location>
</feature>
<dbReference type="CDD" id="cd07042">
    <property type="entry name" value="STAS_SulP_like_sulfate_transporter"/>
    <property type="match status" value="1"/>
</dbReference>
<dbReference type="InterPro" id="IPR011547">
    <property type="entry name" value="SLC26A/SulP_dom"/>
</dbReference>
<dbReference type="InterPro" id="IPR036513">
    <property type="entry name" value="STAS_dom_sf"/>
</dbReference>
<keyword evidence="3 6" id="KW-1133">Transmembrane helix</keyword>
<dbReference type="Gene3D" id="3.30.750.24">
    <property type="entry name" value="STAS domain"/>
    <property type="match status" value="1"/>
</dbReference>
<evidence type="ECO:0000256" key="6">
    <source>
        <dbReference type="SAM" id="Phobius"/>
    </source>
</evidence>
<feature type="transmembrane region" description="Helical" evidence="6">
    <location>
        <begin position="405"/>
        <end position="426"/>
    </location>
</feature>
<feature type="transmembrane region" description="Helical" evidence="6">
    <location>
        <begin position="249"/>
        <end position="270"/>
    </location>
</feature>
<reference evidence="8" key="1">
    <citation type="submission" date="2015-11" db="EMBL/GenBank/DDBJ databases">
        <title>De novo transcriptome assembly of four potential Pierce s Disease insect vectors from Arizona vineyards.</title>
        <authorList>
            <person name="Tassone E.E."/>
        </authorList>
    </citation>
    <scope>NUCLEOTIDE SEQUENCE</scope>
</reference>
<dbReference type="EMBL" id="GECU01010258">
    <property type="protein sequence ID" value="JAS97448.1"/>
    <property type="molecule type" value="Transcribed_RNA"/>
</dbReference>
<feature type="transmembrane region" description="Helical" evidence="6">
    <location>
        <begin position="326"/>
        <end position="344"/>
    </location>
</feature>
<organism evidence="8">
    <name type="scientific">Homalodisca liturata</name>
    <dbReference type="NCBI Taxonomy" id="320908"/>
    <lineage>
        <taxon>Eukaryota</taxon>
        <taxon>Metazoa</taxon>
        <taxon>Ecdysozoa</taxon>
        <taxon>Arthropoda</taxon>
        <taxon>Hexapoda</taxon>
        <taxon>Insecta</taxon>
        <taxon>Pterygota</taxon>
        <taxon>Neoptera</taxon>
        <taxon>Paraneoptera</taxon>
        <taxon>Hemiptera</taxon>
        <taxon>Auchenorrhyncha</taxon>
        <taxon>Membracoidea</taxon>
        <taxon>Cicadellidae</taxon>
        <taxon>Cicadellinae</taxon>
        <taxon>Proconiini</taxon>
        <taxon>Homalodisca</taxon>
    </lineage>
</organism>
<sequence length="796" mass="86545">VNLARLCHTRQLRSHAHRLVVLGISAICYRDFHYDRDVRRQSLPPVLAPGAAMSYFQLSDSTVSLISDRDVPLDGLQRVLLRLDGGIEPPRLYTTGAGEASRGHEPDTEDREQVVCPPSVGPDRDMVAQSSSCRLVVERPVYQHSGLHDAFFSRDPQPATATSRLLHAACECSPKQTLVGMVPAVTWLADYSWKDDLVKDIVSGCTVAIMNIPQGMAYALLGNVPPVVGIYMAIFPVLVYAFLGTSRHVAMGSFAVICLMTGKVVSELSGGGPPAPMFNSTSPTNTSLPVYSPLEVAVSVTFMVSIYQLLMYVFRMGIMCSLLSETLVNGFTAGAAIHVFTSQIKDLLGMDIRKHNGNFQIIYTYIEVFKNLSTINTAASIISLTTVVVLILDNKFVKPWVSRRSVIPVPVELIAVTVGTIASTFWDIHVKYNLTTVGHISIGLPGFHSPNFELIPAVAVDSFIIAVIAYIVTISMALIFAQKMKYEIDANQELLAQGAGNLVGSFLSCMPFAASLSRSMIQQTTGGRTQLASMICAAILTVVLVSFAPVFEPLPRCILASLIVVALKGILLQVKDIVKIWHMSTLDGIVWVATYVTVILVEIDVGLLVGLTVSIVTILFRGIRPLIYPLSRLPYTDIYVESTRYGKVEDINGVCIIHYGGGLNFANKSCFRQEVNRILNSNGVGEEKMELKTLPKFDSNKSLSIDMEKEITFLVLDLTGLQYVDPSGAEAIKALASELAARSTSIYLAGPSGSVCDVLQRCGVLNVAGLLCFPTVHDAVVFAQSKLPKIIHSIRL</sequence>
<name>A0A1B6JEB1_9HEMI</name>
<feature type="region of interest" description="Disordered" evidence="5">
    <location>
        <begin position="91"/>
        <end position="113"/>
    </location>
</feature>
<evidence type="ECO:0000256" key="1">
    <source>
        <dbReference type="ARBA" id="ARBA00004141"/>
    </source>
</evidence>
<evidence type="ECO:0000256" key="4">
    <source>
        <dbReference type="ARBA" id="ARBA00023136"/>
    </source>
</evidence>
<evidence type="ECO:0000256" key="2">
    <source>
        <dbReference type="ARBA" id="ARBA00022692"/>
    </source>
</evidence>
<dbReference type="GO" id="GO:0055085">
    <property type="term" value="P:transmembrane transport"/>
    <property type="evidence" value="ECO:0007669"/>
    <property type="project" value="InterPro"/>
</dbReference>
<dbReference type="Pfam" id="PF00916">
    <property type="entry name" value="Sulfate_transp"/>
    <property type="match status" value="1"/>
</dbReference>
<feature type="transmembrane region" description="Helical" evidence="6">
    <location>
        <begin position="594"/>
        <end position="620"/>
    </location>
</feature>
<dbReference type="AlphaFoldDB" id="A0A1B6JEB1"/>
<feature type="transmembrane region" description="Helical" evidence="6">
    <location>
        <begin position="290"/>
        <end position="314"/>
    </location>
</feature>
<keyword evidence="2 6" id="KW-0812">Transmembrane</keyword>
<feature type="transmembrane region" description="Helical" evidence="6">
    <location>
        <begin position="375"/>
        <end position="393"/>
    </location>
</feature>
<proteinExistence type="predicted"/>
<dbReference type="PROSITE" id="PS50801">
    <property type="entry name" value="STAS"/>
    <property type="match status" value="1"/>
</dbReference>
<dbReference type="SUPFAM" id="SSF52091">
    <property type="entry name" value="SpoIIaa-like"/>
    <property type="match status" value="1"/>
</dbReference>
<evidence type="ECO:0000256" key="3">
    <source>
        <dbReference type="ARBA" id="ARBA00022989"/>
    </source>
</evidence>
<comment type="subcellular location">
    <subcellularLocation>
        <location evidence="1">Membrane</location>
        <topology evidence="1">Multi-pass membrane protein</topology>
    </subcellularLocation>
</comment>